<keyword evidence="2" id="KW-1185">Reference proteome</keyword>
<dbReference type="AlphaFoldDB" id="A0AAN8JWJ7"/>
<protein>
    <submittedName>
        <fullName evidence="1">Uncharacterized protein</fullName>
    </submittedName>
</protein>
<dbReference type="EMBL" id="JAZGQO010000007">
    <property type="protein sequence ID" value="KAK6182088.1"/>
    <property type="molecule type" value="Genomic_DNA"/>
</dbReference>
<gene>
    <name evidence="1" type="ORF">SNE40_009852</name>
</gene>
<proteinExistence type="predicted"/>
<dbReference type="Proteomes" id="UP001347796">
    <property type="component" value="Unassembled WGS sequence"/>
</dbReference>
<sequence length="184" mass="21894">MTIKQFQNAQRQSQKKPWFNSACEAKRKEFFTAKKTYKSNQNDENRRKLKGASCEYKKQLKSEFNIYNRNFNQDLKCLKRNNSKEYWKMLTQSKKSSNAFDVSIDSLYDYFRNLNQSNESNFVPGDFSLIDCVVGDNDVINEPITDIEIEYCINNLKNNKSHGIDEILNEYINCTKLTMRYRYM</sequence>
<name>A0AAN8JWJ7_PATCE</name>
<evidence type="ECO:0000313" key="2">
    <source>
        <dbReference type="Proteomes" id="UP001347796"/>
    </source>
</evidence>
<reference evidence="1 2" key="1">
    <citation type="submission" date="2024-01" db="EMBL/GenBank/DDBJ databases">
        <title>The genome of the rayed Mediterranean limpet Patella caerulea (Linnaeus, 1758).</title>
        <authorList>
            <person name="Anh-Thu Weber A."/>
            <person name="Halstead-Nussloch G."/>
        </authorList>
    </citation>
    <scope>NUCLEOTIDE SEQUENCE [LARGE SCALE GENOMIC DNA]</scope>
    <source>
        <strain evidence="1">AATW-2023a</strain>
        <tissue evidence="1">Whole specimen</tissue>
    </source>
</reference>
<accession>A0AAN8JWJ7</accession>
<organism evidence="1 2">
    <name type="scientific">Patella caerulea</name>
    <name type="common">Rayed Mediterranean limpet</name>
    <dbReference type="NCBI Taxonomy" id="87958"/>
    <lineage>
        <taxon>Eukaryota</taxon>
        <taxon>Metazoa</taxon>
        <taxon>Spiralia</taxon>
        <taxon>Lophotrochozoa</taxon>
        <taxon>Mollusca</taxon>
        <taxon>Gastropoda</taxon>
        <taxon>Patellogastropoda</taxon>
        <taxon>Patelloidea</taxon>
        <taxon>Patellidae</taxon>
        <taxon>Patella</taxon>
    </lineage>
</organism>
<evidence type="ECO:0000313" key="1">
    <source>
        <dbReference type="EMBL" id="KAK6182088.1"/>
    </source>
</evidence>
<comment type="caution">
    <text evidence="1">The sequence shown here is derived from an EMBL/GenBank/DDBJ whole genome shotgun (WGS) entry which is preliminary data.</text>
</comment>